<keyword evidence="1" id="KW-0732">Signal</keyword>
<evidence type="ECO:0000313" key="3">
    <source>
        <dbReference type="EMBL" id="MCY1075820.1"/>
    </source>
</evidence>
<dbReference type="Proteomes" id="UP001207654">
    <property type="component" value="Unassembled WGS sequence"/>
</dbReference>
<accession>A0ABT4A2G0</accession>
<name>A0ABT4A2G0_9BACT</name>
<dbReference type="InterPro" id="IPR012338">
    <property type="entry name" value="Beta-lactam/transpept-like"/>
</dbReference>
<dbReference type="InterPro" id="IPR001466">
    <property type="entry name" value="Beta-lactam-related"/>
</dbReference>
<organism evidence="3 4">
    <name type="scientific">Archangium lansingense</name>
    <dbReference type="NCBI Taxonomy" id="2995310"/>
    <lineage>
        <taxon>Bacteria</taxon>
        <taxon>Pseudomonadati</taxon>
        <taxon>Myxococcota</taxon>
        <taxon>Myxococcia</taxon>
        <taxon>Myxococcales</taxon>
        <taxon>Cystobacterineae</taxon>
        <taxon>Archangiaceae</taxon>
        <taxon>Archangium</taxon>
    </lineage>
</organism>
<comment type="caution">
    <text evidence="3">The sequence shown here is derived from an EMBL/GenBank/DDBJ whole genome shotgun (WGS) entry which is preliminary data.</text>
</comment>
<dbReference type="RefSeq" id="WP_267534734.1">
    <property type="nucleotide sequence ID" value="NZ_JAPNKA010000001.1"/>
</dbReference>
<dbReference type="InterPro" id="IPR050789">
    <property type="entry name" value="Diverse_Enzym_Activities"/>
</dbReference>
<feature type="chain" id="PRO_5047294488" evidence="1">
    <location>
        <begin position="25"/>
        <end position="593"/>
    </location>
</feature>
<feature type="domain" description="Beta-lactamase-related" evidence="2">
    <location>
        <begin position="272"/>
        <end position="562"/>
    </location>
</feature>
<keyword evidence="3" id="KW-0378">Hydrolase</keyword>
<feature type="signal peptide" evidence="1">
    <location>
        <begin position="1"/>
        <end position="24"/>
    </location>
</feature>
<keyword evidence="4" id="KW-1185">Reference proteome</keyword>
<dbReference type="EMBL" id="JAPNKA010000001">
    <property type="protein sequence ID" value="MCY1075820.1"/>
    <property type="molecule type" value="Genomic_DNA"/>
</dbReference>
<gene>
    <name evidence="3" type="ORF">OV287_15205</name>
</gene>
<dbReference type="Pfam" id="PF00144">
    <property type="entry name" value="Beta-lactamase"/>
    <property type="match status" value="1"/>
</dbReference>
<sequence>MPRTARVHLAALLVLMSVPYRSRAAEPPSSASADPAARLVGVWGSERVFGPEVRGELTLVRDGDTWQARIAGFEVAGRLEKGTLSVVLPGGQGEFRGTLSSNGQKIRGHWIQPKVIVGGTRYATPVELRAIQKDVWRGDVVPLDDRFTLYLVVQQATDGTLRAFLRNPEKNFGSRFSFRVSLTGTTLRLVDPQQPNMAFEGTYDEKSERLTLPILFLGPFDFTRRDRNQAPGLHARTPAPGPYSYRKPIAETDGWATASLTEVGIDPRPITALVQRILDTESGPGAAPAIQGLLIARHGKLVLEEYFQGFDKERPHDLRSASKTFAPMLIGIAIDQGAPLRAESPVYPLFPEYPSTGDTDPRKSALTVEHLMTMTSGFACDDNNDDSPGNENRLQDQETDWYQYTLELPLEHAPGGESAVYCSAGINLLGGVLRNTTRSWVPEFFERTLATPLQMSRYHINLMPTGEAYLGGGLYMRPRDALKLGQLYVAGGVWNGKRVVSKSWVERSTARHANMSAERTYGYAWWRHDIRVGDRTYAEYEAGGNGGQFVMVVPELDLTVMFTGGNYGQFPVWKKFREELLPQFILPAIQARR</sequence>
<dbReference type="SUPFAM" id="SSF56601">
    <property type="entry name" value="beta-lactamase/transpeptidase-like"/>
    <property type="match status" value="1"/>
</dbReference>
<evidence type="ECO:0000259" key="2">
    <source>
        <dbReference type="Pfam" id="PF00144"/>
    </source>
</evidence>
<reference evidence="3 4" key="1">
    <citation type="submission" date="2022-11" db="EMBL/GenBank/DDBJ databases">
        <title>Minimal conservation of predation-associated metabolite biosynthetic gene clusters underscores biosynthetic potential of Myxococcota including descriptions for ten novel species: Archangium lansinium sp. nov., Myxococcus landrumus sp. nov., Nannocystis bai.</title>
        <authorList>
            <person name="Ahearne A."/>
            <person name="Stevens C."/>
            <person name="Phillips K."/>
        </authorList>
    </citation>
    <scope>NUCLEOTIDE SEQUENCE [LARGE SCALE GENOMIC DNA]</scope>
    <source>
        <strain evidence="3 4">MIWBW</strain>
    </source>
</reference>
<dbReference type="PANTHER" id="PTHR43283">
    <property type="entry name" value="BETA-LACTAMASE-RELATED"/>
    <property type="match status" value="1"/>
</dbReference>
<dbReference type="GO" id="GO:0016787">
    <property type="term" value="F:hydrolase activity"/>
    <property type="evidence" value="ECO:0007669"/>
    <property type="project" value="UniProtKB-KW"/>
</dbReference>
<dbReference type="Gene3D" id="3.40.710.10">
    <property type="entry name" value="DD-peptidase/beta-lactamase superfamily"/>
    <property type="match status" value="1"/>
</dbReference>
<evidence type="ECO:0000313" key="4">
    <source>
        <dbReference type="Proteomes" id="UP001207654"/>
    </source>
</evidence>
<evidence type="ECO:0000256" key="1">
    <source>
        <dbReference type="SAM" id="SignalP"/>
    </source>
</evidence>
<proteinExistence type="predicted"/>
<dbReference type="PANTHER" id="PTHR43283:SF7">
    <property type="entry name" value="BETA-LACTAMASE-RELATED DOMAIN-CONTAINING PROTEIN"/>
    <property type="match status" value="1"/>
</dbReference>
<protein>
    <submittedName>
        <fullName evidence="3">Serine hydrolase</fullName>
    </submittedName>
</protein>